<dbReference type="InterPro" id="IPR005515">
    <property type="entry name" value="VOMI"/>
</dbReference>
<dbReference type="Gene3D" id="2.100.10.20">
    <property type="entry name" value="Vitelline membrane outer layer protein I (VOMI)"/>
    <property type="match status" value="1"/>
</dbReference>
<sequence>MEKSRFSAIALLVLLEYVGGSLVPHEDRSVVDLLHVCNGGRWGEWHSPKFCPQSTYAIGYYIQVETPDGDDTALNNIMLMCGCRDGSVGVTVSSGFGPFGSSNKHMLCPRVSGEAQFMVEFLLKVQPDQGLNGDNTAANDIKFKCGSLKTGSGAASVIHAPGGTEWGNWSQTWSNRCPEHSAICGIKTKIESWQGSRTDDTSLNDVKFYCCDD</sequence>
<evidence type="ECO:0008006" key="4">
    <source>
        <dbReference type="Google" id="ProtNLM"/>
    </source>
</evidence>
<dbReference type="SUPFAM" id="SSF51092">
    <property type="entry name" value="Vitelline membrane outer protein-I (VMO-I)"/>
    <property type="match status" value="1"/>
</dbReference>
<name>A0A9D3YDF4_DREPO</name>
<feature type="signal peptide" evidence="1">
    <location>
        <begin position="1"/>
        <end position="20"/>
    </location>
</feature>
<dbReference type="InterPro" id="IPR036706">
    <property type="entry name" value="VOMI_sf"/>
</dbReference>
<dbReference type="GO" id="GO:0005615">
    <property type="term" value="C:extracellular space"/>
    <property type="evidence" value="ECO:0007669"/>
    <property type="project" value="TreeGrafter"/>
</dbReference>
<comment type="caution">
    <text evidence="2">The sequence shown here is derived from an EMBL/GenBank/DDBJ whole genome shotgun (WGS) entry which is preliminary data.</text>
</comment>
<evidence type="ECO:0000313" key="2">
    <source>
        <dbReference type="EMBL" id="KAH3698328.1"/>
    </source>
</evidence>
<dbReference type="Proteomes" id="UP000828390">
    <property type="component" value="Unassembled WGS sequence"/>
</dbReference>
<reference evidence="2" key="2">
    <citation type="submission" date="2020-11" db="EMBL/GenBank/DDBJ databases">
        <authorList>
            <person name="McCartney M.A."/>
            <person name="Auch B."/>
            <person name="Kono T."/>
            <person name="Mallez S."/>
            <person name="Becker A."/>
            <person name="Gohl D.M."/>
            <person name="Silverstein K.A.T."/>
            <person name="Koren S."/>
            <person name="Bechman K.B."/>
            <person name="Herman A."/>
            <person name="Abrahante J.E."/>
            <person name="Garbe J."/>
        </authorList>
    </citation>
    <scope>NUCLEOTIDE SEQUENCE</scope>
    <source>
        <strain evidence="2">Duluth1</strain>
        <tissue evidence="2">Whole animal</tissue>
    </source>
</reference>
<feature type="chain" id="PRO_5039044292" description="Vitelline membrane outer layer protein 1 homolog" evidence="1">
    <location>
        <begin position="21"/>
        <end position="213"/>
    </location>
</feature>
<keyword evidence="1" id="KW-0732">Signal</keyword>
<evidence type="ECO:0000313" key="3">
    <source>
        <dbReference type="Proteomes" id="UP000828390"/>
    </source>
</evidence>
<dbReference type="PANTHER" id="PTHR18841">
    <property type="entry name" value="VITELLINE MEMBRANE OUTER LAYER PROTEIN I-RELATED"/>
    <property type="match status" value="1"/>
</dbReference>
<evidence type="ECO:0000256" key="1">
    <source>
        <dbReference type="SAM" id="SignalP"/>
    </source>
</evidence>
<dbReference type="Pfam" id="PF03762">
    <property type="entry name" value="VOMI"/>
    <property type="match status" value="1"/>
</dbReference>
<dbReference type="EMBL" id="JAIWYP010000016">
    <property type="protein sequence ID" value="KAH3698328.1"/>
    <property type="molecule type" value="Genomic_DNA"/>
</dbReference>
<dbReference type="OrthoDB" id="6108093at2759"/>
<dbReference type="PANTHER" id="PTHR18841:SF0">
    <property type="entry name" value="VITELLINE MEMBRANE OUTER LAYER 1 HOMOLOG A-RELATED"/>
    <property type="match status" value="1"/>
</dbReference>
<gene>
    <name evidence="2" type="ORF">DPMN_085847</name>
</gene>
<accession>A0A9D3YDF4</accession>
<dbReference type="AlphaFoldDB" id="A0A9D3YDF4"/>
<organism evidence="2 3">
    <name type="scientific">Dreissena polymorpha</name>
    <name type="common">Zebra mussel</name>
    <name type="synonym">Mytilus polymorpha</name>
    <dbReference type="NCBI Taxonomy" id="45954"/>
    <lineage>
        <taxon>Eukaryota</taxon>
        <taxon>Metazoa</taxon>
        <taxon>Spiralia</taxon>
        <taxon>Lophotrochozoa</taxon>
        <taxon>Mollusca</taxon>
        <taxon>Bivalvia</taxon>
        <taxon>Autobranchia</taxon>
        <taxon>Heteroconchia</taxon>
        <taxon>Euheterodonta</taxon>
        <taxon>Imparidentia</taxon>
        <taxon>Neoheterodontei</taxon>
        <taxon>Myida</taxon>
        <taxon>Dreissenoidea</taxon>
        <taxon>Dreissenidae</taxon>
        <taxon>Dreissena</taxon>
    </lineage>
</organism>
<protein>
    <recommendedName>
        <fullName evidence="4">Vitelline membrane outer layer protein 1 homolog</fullName>
    </recommendedName>
</protein>
<keyword evidence="3" id="KW-1185">Reference proteome</keyword>
<proteinExistence type="predicted"/>
<reference evidence="2" key="1">
    <citation type="journal article" date="2019" name="bioRxiv">
        <title>The Genome of the Zebra Mussel, Dreissena polymorpha: A Resource for Invasive Species Research.</title>
        <authorList>
            <person name="McCartney M.A."/>
            <person name="Auch B."/>
            <person name="Kono T."/>
            <person name="Mallez S."/>
            <person name="Zhang Y."/>
            <person name="Obille A."/>
            <person name="Becker A."/>
            <person name="Abrahante J.E."/>
            <person name="Garbe J."/>
            <person name="Badalamenti J.P."/>
            <person name="Herman A."/>
            <person name="Mangelson H."/>
            <person name="Liachko I."/>
            <person name="Sullivan S."/>
            <person name="Sone E.D."/>
            <person name="Koren S."/>
            <person name="Silverstein K.A.T."/>
            <person name="Beckman K.B."/>
            <person name="Gohl D.M."/>
        </authorList>
    </citation>
    <scope>NUCLEOTIDE SEQUENCE</scope>
    <source>
        <strain evidence="2">Duluth1</strain>
        <tissue evidence="2">Whole animal</tissue>
    </source>
</reference>